<keyword evidence="7 8" id="KW-0472">Membrane</keyword>
<dbReference type="GO" id="GO:0016887">
    <property type="term" value="F:ATP hydrolysis activity"/>
    <property type="evidence" value="ECO:0007669"/>
    <property type="project" value="InterPro"/>
</dbReference>
<dbReference type="SFLD" id="SFLDS00003">
    <property type="entry name" value="Haloacid_Dehalogenase"/>
    <property type="match status" value="1"/>
</dbReference>
<evidence type="ECO:0000259" key="10">
    <source>
        <dbReference type="Pfam" id="PF00689"/>
    </source>
</evidence>
<feature type="domain" description="Cation-transporting P-type ATPase C-terminal" evidence="10">
    <location>
        <begin position="651"/>
        <end position="822"/>
    </location>
</feature>
<dbReference type="InterPro" id="IPR023214">
    <property type="entry name" value="HAD_sf"/>
</dbReference>
<dbReference type="GO" id="GO:0015662">
    <property type="term" value="F:P-type ion transporter activity"/>
    <property type="evidence" value="ECO:0007669"/>
    <property type="project" value="UniProtKB-ARBA"/>
</dbReference>
<evidence type="ECO:0000313" key="13">
    <source>
        <dbReference type="Proteomes" id="UP000198104"/>
    </source>
</evidence>
<reference evidence="12 13" key="1">
    <citation type="submission" date="2017-05" db="EMBL/GenBank/DDBJ databases">
        <title>Polynucleobacter sp. MWH-K35W1 isolated from the permanently anoxic monimolimnion of a meromictic lake.</title>
        <authorList>
            <person name="Hahn M.W."/>
        </authorList>
    </citation>
    <scope>NUCLEOTIDE SEQUENCE [LARGE SCALE GENOMIC DNA]</scope>
    <source>
        <strain evidence="12 13">MWH-K35W1</strain>
    </source>
</reference>
<feature type="transmembrane region" description="Helical" evidence="8">
    <location>
        <begin position="727"/>
        <end position="750"/>
    </location>
</feature>
<dbReference type="InterPro" id="IPR008250">
    <property type="entry name" value="ATPase_P-typ_transduc_dom_A_sf"/>
</dbReference>
<feature type="domain" description="Cation-transporting P-type ATPase N-terminal" evidence="11">
    <location>
        <begin position="4"/>
        <end position="55"/>
    </location>
</feature>
<protein>
    <submittedName>
        <fullName evidence="12">ATPase</fullName>
    </submittedName>
</protein>
<dbReference type="Gene3D" id="3.40.1110.10">
    <property type="entry name" value="Calcium-transporting ATPase, cytoplasmic domain N"/>
    <property type="match status" value="2"/>
</dbReference>
<feature type="transmembrane region" description="Helical" evidence="8">
    <location>
        <begin position="695"/>
        <end position="721"/>
    </location>
</feature>
<dbReference type="Gene3D" id="2.70.150.10">
    <property type="entry name" value="Calcium-transporting ATPase, cytoplasmic transduction domain A"/>
    <property type="match status" value="1"/>
</dbReference>
<dbReference type="Pfam" id="PF00702">
    <property type="entry name" value="Hydrolase"/>
    <property type="match status" value="1"/>
</dbReference>
<dbReference type="SFLD" id="SFLDF00027">
    <property type="entry name" value="p-type_atpase"/>
    <property type="match status" value="1"/>
</dbReference>
<dbReference type="NCBIfam" id="TIGR01494">
    <property type="entry name" value="ATPase_P-type"/>
    <property type="match status" value="2"/>
</dbReference>
<dbReference type="InterPro" id="IPR059000">
    <property type="entry name" value="ATPase_P-type_domA"/>
</dbReference>
<dbReference type="EMBL" id="NGUO01000001">
    <property type="protein sequence ID" value="OWS72699.1"/>
    <property type="molecule type" value="Genomic_DNA"/>
</dbReference>
<dbReference type="InterPro" id="IPR001757">
    <property type="entry name" value="P_typ_ATPase"/>
</dbReference>
<dbReference type="GO" id="GO:0005524">
    <property type="term" value="F:ATP binding"/>
    <property type="evidence" value="ECO:0007669"/>
    <property type="project" value="UniProtKB-KW"/>
</dbReference>
<keyword evidence="2 8" id="KW-0812">Transmembrane</keyword>
<dbReference type="OrthoDB" id="9814270at2"/>
<accession>A0A254Q1L4</accession>
<sequence>MLSTPQGLTKSQVNLLQVQHGFNELLVADKKTVFKLLFRILSEPTFALLLMAGTLYLVIGKIDDTLILFVFIFISVGITFFQERKSEKAIGALKALSSPRAIVVRDGITQRIASRDIVVGDILILEEGDRIPADALLLESHDLLVDESLLTGESEPVKKDEANHVHAGCMVVRGGSIAQVTAIGMQTELGKIGDSLKQIINVNSPLQDDIKILIKRFMIFGVALSIIVLIIYGLIHDNWLEGALTAISLTMALLPEEFTVILTVFMALGVWRISRQKVLTRYAPVIETLGSITALCVDKTGTLTLNTMSLEALATPEGILILRQKDSLINLAQRELLSYCILASAVKPFDPMEKAFHEKSYLVPEYQNLYGDYELVHEYGLSAELPAMTHLWRTQNSNECIVAIKGAPEVVLKRCNLTQTQKAVIERQIEDLASQGLRLLGIAKSQYIKHLSAWPDTLESFEFTWLGLVGLKDPIREEVPASIQKCHKAGIRVIMITGDHTITAQAIAKQAGIDSSKVLSGSDIDHLSDLELREVVKKISVYVRIKPTAKLRLVQALQANNEVVAMTGDGVNDAPALKAAHVGIAMGQRGTDVAREAASLVLLNDDFSSIVNTIQQGRQIYDNLHKAIIYVVAIHIPMAGAVFIPIIFGIPPILDPIHIVFLQMVIDPACAIVFEMEAPESNVMLKPPRSINQKLFSIKNISMALFQGAGLTFIVIGIYLTLLHMNYSHAVSTTLSFGCLVLGNISLIIVSRSKNDHFFKILQKTNPSQKWIIGIGIISFGFLVTIPFLRERFQFAEPSLEGALVIFASGFVGLVWYELVKLTYRRKWLG</sequence>
<keyword evidence="3" id="KW-0547">Nucleotide-binding</keyword>
<evidence type="ECO:0000259" key="9">
    <source>
        <dbReference type="Pfam" id="PF00122"/>
    </source>
</evidence>
<dbReference type="PANTHER" id="PTHR42861">
    <property type="entry name" value="CALCIUM-TRANSPORTING ATPASE"/>
    <property type="match status" value="1"/>
</dbReference>
<comment type="caution">
    <text evidence="12">The sequence shown here is derived from an EMBL/GenBank/DDBJ whole genome shotgun (WGS) entry which is preliminary data.</text>
</comment>
<dbReference type="InterPro" id="IPR036412">
    <property type="entry name" value="HAD-like_sf"/>
</dbReference>
<dbReference type="PRINTS" id="PR00119">
    <property type="entry name" value="CATATPASE"/>
</dbReference>
<dbReference type="Gene3D" id="1.20.1110.10">
    <property type="entry name" value="Calcium-transporting ATPase, transmembrane domain"/>
    <property type="match status" value="2"/>
</dbReference>
<dbReference type="Pfam" id="PF00690">
    <property type="entry name" value="Cation_ATPase_N"/>
    <property type="match status" value="1"/>
</dbReference>
<evidence type="ECO:0000313" key="12">
    <source>
        <dbReference type="EMBL" id="OWS72699.1"/>
    </source>
</evidence>
<dbReference type="Pfam" id="PF00122">
    <property type="entry name" value="E1-E2_ATPase"/>
    <property type="match status" value="1"/>
</dbReference>
<dbReference type="PROSITE" id="PS00154">
    <property type="entry name" value="ATPASE_E1_E2"/>
    <property type="match status" value="1"/>
</dbReference>
<dbReference type="SFLD" id="SFLDG00002">
    <property type="entry name" value="C1.7:_P-type_atpase_like"/>
    <property type="match status" value="1"/>
</dbReference>
<feature type="transmembrane region" description="Helical" evidence="8">
    <location>
        <begin position="36"/>
        <end position="59"/>
    </location>
</feature>
<keyword evidence="5" id="KW-1278">Translocase</keyword>
<dbReference type="InterPro" id="IPR006068">
    <property type="entry name" value="ATPase_P-typ_cation-transptr_C"/>
</dbReference>
<feature type="transmembrane region" description="Helical" evidence="8">
    <location>
        <begin position="656"/>
        <end position="674"/>
    </location>
</feature>
<dbReference type="SUPFAM" id="SSF81653">
    <property type="entry name" value="Calcium ATPase, transduction domain A"/>
    <property type="match status" value="1"/>
</dbReference>
<dbReference type="InterPro" id="IPR023298">
    <property type="entry name" value="ATPase_P-typ_TM_dom_sf"/>
</dbReference>
<feature type="domain" description="P-type ATPase A" evidence="9">
    <location>
        <begin position="96"/>
        <end position="196"/>
    </location>
</feature>
<keyword evidence="4" id="KW-0067">ATP-binding</keyword>
<proteinExistence type="predicted"/>
<evidence type="ECO:0000256" key="7">
    <source>
        <dbReference type="ARBA" id="ARBA00023136"/>
    </source>
</evidence>
<dbReference type="InterPro" id="IPR004014">
    <property type="entry name" value="ATPase_P-typ_cation-transptr_N"/>
</dbReference>
<dbReference type="InterPro" id="IPR018303">
    <property type="entry name" value="ATPase_P-typ_P_site"/>
</dbReference>
<keyword evidence="13" id="KW-1185">Reference proteome</keyword>
<name>A0A254Q1L4_9BURK</name>
<dbReference type="InterPro" id="IPR023299">
    <property type="entry name" value="ATPase_P-typ_cyto_dom_N"/>
</dbReference>
<dbReference type="PRINTS" id="PR00120">
    <property type="entry name" value="HATPASE"/>
</dbReference>
<evidence type="ECO:0000256" key="2">
    <source>
        <dbReference type="ARBA" id="ARBA00022692"/>
    </source>
</evidence>
<evidence type="ECO:0000259" key="11">
    <source>
        <dbReference type="Pfam" id="PF00690"/>
    </source>
</evidence>
<feature type="transmembrane region" description="Helical" evidence="8">
    <location>
        <begin position="247"/>
        <end position="271"/>
    </location>
</feature>
<dbReference type="RefSeq" id="WP_088526311.1">
    <property type="nucleotide sequence ID" value="NZ_NGUO01000001.1"/>
</dbReference>
<dbReference type="Proteomes" id="UP000198104">
    <property type="component" value="Unassembled WGS sequence"/>
</dbReference>
<dbReference type="AlphaFoldDB" id="A0A254Q1L4"/>
<dbReference type="SUPFAM" id="SSF56784">
    <property type="entry name" value="HAD-like"/>
    <property type="match status" value="1"/>
</dbReference>
<dbReference type="InterPro" id="IPR044492">
    <property type="entry name" value="P_typ_ATPase_HD_dom"/>
</dbReference>
<evidence type="ECO:0000256" key="5">
    <source>
        <dbReference type="ARBA" id="ARBA00022967"/>
    </source>
</evidence>
<dbReference type="Gene3D" id="3.40.50.1000">
    <property type="entry name" value="HAD superfamily/HAD-like"/>
    <property type="match status" value="2"/>
</dbReference>
<gene>
    <name evidence="12" type="ORF">CBI30_00020</name>
</gene>
<feature type="transmembrane region" description="Helical" evidence="8">
    <location>
        <begin position="627"/>
        <end position="650"/>
    </location>
</feature>
<dbReference type="GO" id="GO:0016020">
    <property type="term" value="C:membrane"/>
    <property type="evidence" value="ECO:0007669"/>
    <property type="project" value="UniProtKB-SubCell"/>
</dbReference>
<feature type="transmembrane region" description="Helical" evidence="8">
    <location>
        <begin position="65"/>
        <end position="81"/>
    </location>
</feature>
<comment type="subcellular location">
    <subcellularLocation>
        <location evidence="1">Membrane</location>
        <topology evidence="1">Multi-pass membrane protein</topology>
    </subcellularLocation>
</comment>
<dbReference type="SUPFAM" id="SSF81665">
    <property type="entry name" value="Calcium ATPase, transmembrane domain M"/>
    <property type="match status" value="1"/>
</dbReference>
<evidence type="ECO:0000256" key="6">
    <source>
        <dbReference type="ARBA" id="ARBA00022989"/>
    </source>
</evidence>
<organism evidence="12 13">
    <name type="scientific">Polynucleobacter aenigmaticus</name>
    <dbReference type="NCBI Taxonomy" id="1743164"/>
    <lineage>
        <taxon>Bacteria</taxon>
        <taxon>Pseudomonadati</taxon>
        <taxon>Pseudomonadota</taxon>
        <taxon>Betaproteobacteria</taxon>
        <taxon>Burkholderiales</taxon>
        <taxon>Burkholderiaceae</taxon>
        <taxon>Polynucleobacter</taxon>
    </lineage>
</organism>
<evidence type="ECO:0000256" key="4">
    <source>
        <dbReference type="ARBA" id="ARBA00022840"/>
    </source>
</evidence>
<evidence type="ECO:0000256" key="8">
    <source>
        <dbReference type="SAM" id="Phobius"/>
    </source>
</evidence>
<dbReference type="Pfam" id="PF00689">
    <property type="entry name" value="Cation_ATPase_C"/>
    <property type="match status" value="1"/>
</dbReference>
<evidence type="ECO:0000256" key="1">
    <source>
        <dbReference type="ARBA" id="ARBA00004141"/>
    </source>
</evidence>
<feature type="transmembrane region" description="Helical" evidence="8">
    <location>
        <begin position="217"/>
        <end position="235"/>
    </location>
</feature>
<evidence type="ECO:0000256" key="3">
    <source>
        <dbReference type="ARBA" id="ARBA00022741"/>
    </source>
</evidence>
<feature type="transmembrane region" description="Helical" evidence="8">
    <location>
        <begin position="802"/>
        <end position="820"/>
    </location>
</feature>
<feature type="transmembrane region" description="Helical" evidence="8">
    <location>
        <begin position="771"/>
        <end position="790"/>
    </location>
</feature>
<keyword evidence="6 8" id="KW-1133">Transmembrane helix</keyword>